<dbReference type="PANTHER" id="PTHR36766:SF40">
    <property type="entry name" value="DISEASE RESISTANCE PROTEIN RGA3"/>
    <property type="match status" value="1"/>
</dbReference>
<dbReference type="InterPro" id="IPR027417">
    <property type="entry name" value="P-loop_NTPase"/>
</dbReference>
<dbReference type="SUPFAM" id="SSF52540">
    <property type="entry name" value="P-loop containing nucleoside triphosphate hydrolases"/>
    <property type="match status" value="1"/>
</dbReference>
<dbReference type="Gene3D" id="3.40.50.300">
    <property type="entry name" value="P-loop containing nucleotide triphosphate hydrolases"/>
    <property type="match status" value="1"/>
</dbReference>
<dbReference type="AlphaFoldDB" id="B9SC70"/>
<evidence type="ECO:0000313" key="4">
    <source>
        <dbReference type="Proteomes" id="UP000008311"/>
    </source>
</evidence>
<dbReference type="OMA" id="NDACEVF"/>
<dbReference type="EMBL" id="EQ973919">
    <property type="protein sequence ID" value="EEF38784.1"/>
    <property type="molecule type" value="Genomic_DNA"/>
</dbReference>
<name>B9SC70_RICCO</name>
<gene>
    <name evidence="3" type="ORF">RCOM_1408450</name>
</gene>
<dbReference type="PANTHER" id="PTHR36766">
    <property type="entry name" value="PLANT BROAD-SPECTRUM MILDEW RESISTANCE PROTEIN RPW8"/>
    <property type="match status" value="1"/>
</dbReference>
<dbReference type="InParanoid" id="B9SC70"/>
<keyword evidence="1" id="KW-0611">Plant defense</keyword>
<keyword evidence="4" id="KW-1185">Reference proteome</keyword>
<evidence type="ECO:0000313" key="3">
    <source>
        <dbReference type="EMBL" id="EEF38784.1"/>
    </source>
</evidence>
<dbReference type="GO" id="GO:0006952">
    <property type="term" value="P:defense response"/>
    <property type="evidence" value="ECO:0007669"/>
    <property type="project" value="UniProtKB-KW"/>
</dbReference>
<reference evidence="4" key="1">
    <citation type="journal article" date="2010" name="Nat. Biotechnol.">
        <title>Draft genome sequence of the oilseed species Ricinus communis.</title>
        <authorList>
            <person name="Chan A.P."/>
            <person name="Crabtree J."/>
            <person name="Zhao Q."/>
            <person name="Lorenzi H."/>
            <person name="Orvis J."/>
            <person name="Puiu D."/>
            <person name="Melake-Berhan A."/>
            <person name="Jones K.M."/>
            <person name="Redman J."/>
            <person name="Chen G."/>
            <person name="Cahoon E.B."/>
            <person name="Gedil M."/>
            <person name="Stanke M."/>
            <person name="Haas B.J."/>
            <person name="Wortman J.R."/>
            <person name="Fraser-Liggett C.M."/>
            <person name="Ravel J."/>
            <person name="Rabinowicz P.D."/>
        </authorList>
    </citation>
    <scope>NUCLEOTIDE SEQUENCE [LARGE SCALE GENOMIC DNA]</scope>
    <source>
        <strain evidence="4">cv. Hale</strain>
    </source>
</reference>
<dbReference type="Proteomes" id="UP000008311">
    <property type="component" value="Unassembled WGS sequence"/>
</dbReference>
<dbReference type="FunFam" id="3.40.50.300:FF:001091">
    <property type="entry name" value="Probable disease resistance protein At1g61300"/>
    <property type="match status" value="1"/>
</dbReference>
<evidence type="ECO:0000259" key="2">
    <source>
        <dbReference type="Pfam" id="PF00931"/>
    </source>
</evidence>
<dbReference type="PRINTS" id="PR00364">
    <property type="entry name" value="DISEASERSIST"/>
</dbReference>
<dbReference type="OrthoDB" id="851478at2759"/>
<accession>B9SC70</accession>
<evidence type="ECO:0000256" key="1">
    <source>
        <dbReference type="ARBA" id="ARBA00022821"/>
    </source>
</evidence>
<protein>
    <recommendedName>
        <fullName evidence="2">NB-ARC domain-containing protein</fullName>
    </recommendedName>
</protein>
<feature type="domain" description="NB-ARC" evidence="2">
    <location>
        <begin position="34"/>
        <end position="194"/>
    </location>
</feature>
<dbReference type="Pfam" id="PF00931">
    <property type="entry name" value="NB-ARC"/>
    <property type="match status" value="1"/>
</dbReference>
<dbReference type="InterPro" id="IPR002182">
    <property type="entry name" value="NB-ARC"/>
</dbReference>
<sequence>MATTFLLDEAAPFFRKDEKEDIIASLLSVDDATLDTDPPKVICIFGMGGLGKTTLAKSVYNHREVQECFDVKAWISVREEFDVFRILKQILEVTAGTSEHNSTRDHQNILLELKEKLEEKKYLIVLDDVWNDNKADWDSLLGHLKTARTSQGSRIIITTRNETVAFAAGAVRSLLLRFLRNEECWSLFTHLAMMIPLNIIGT</sequence>
<organism evidence="3 4">
    <name type="scientific">Ricinus communis</name>
    <name type="common">Castor bean</name>
    <dbReference type="NCBI Taxonomy" id="3988"/>
    <lineage>
        <taxon>Eukaryota</taxon>
        <taxon>Viridiplantae</taxon>
        <taxon>Streptophyta</taxon>
        <taxon>Embryophyta</taxon>
        <taxon>Tracheophyta</taxon>
        <taxon>Spermatophyta</taxon>
        <taxon>Magnoliopsida</taxon>
        <taxon>eudicotyledons</taxon>
        <taxon>Gunneridae</taxon>
        <taxon>Pentapetalae</taxon>
        <taxon>rosids</taxon>
        <taxon>fabids</taxon>
        <taxon>Malpighiales</taxon>
        <taxon>Euphorbiaceae</taxon>
        <taxon>Acalyphoideae</taxon>
        <taxon>Acalypheae</taxon>
        <taxon>Ricinus</taxon>
    </lineage>
</organism>
<dbReference type="eggNOG" id="KOG4658">
    <property type="taxonomic scope" value="Eukaryota"/>
</dbReference>
<proteinExistence type="predicted"/>
<dbReference type="GO" id="GO:0043531">
    <property type="term" value="F:ADP binding"/>
    <property type="evidence" value="ECO:0007669"/>
    <property type="project" value="InterPro"/>
</dbReference>